<dbReference type="AlphaFoldDB" id="A0A918RM83"/>
<name>A0A918RM83_9GAMM</name>
<reference evidence="2" key="2">
    <citation type="submission" date="2020-09" db="EMBL/GenBank/DDBJ databases">
        <authorList>
            <person name="Sun Q."/>
            <person name="Kim S."/>
        </authorList>
    </citation>
    <scope>NUCLEOTIDE SEQUENCE</scope>
    <source>
        <strain evidence="2">KCTC 12711</strain>
    </source>
</reference>
<keyword evidence="1" id="KW-1133">Transmembrane helix</keyword>
<gene>
    <name evidence="2" type="ORF">GCM10008090_08950</name>
</gene>
<evidence type="ECO:0000313" key="3">
    <source>
        <dbReference type="Proteomes" id="UP000614811"/>
    </source>
</evidence>
<dbReference type="PANTHER" id="PTHR34351:SF1">
    <property type="entry name" value="SLR1927 PROTEIN"/>
    <property type="match status" value="1"/>
</dbReference>
<feature type="transmembrane region" description="Helical" evidence="1">
    <location>
        <begin position="40"/>
        <end position="59"/>
    </location>
</feature>
<dbReference type="EMBL" id="BMXA01000001">
    <property type="protein sequence ID" value="GHA01940.1"/>
    <property type="molecule type" value="Genomic_DNA"/>
</dbReference>
<evidence type="ECO:0000256" key="1">
    <source>
        <dbReference type="SAM" id="Phobius"/>
    </source>
</evidence>
<organism evidence="2 3">
    <name type="scientific">Arenicella chitinivorans</name>
    <dbReference type="NCBI Taxonomy" id="1329800"/>
    <lineage>
        <taxon>Bacteria</taxon>
        <taxon>Pseudomonadati</taxon>
        <taxon>Pseudomonadota</taxon>
        <taxon>Gammaproteobacteria</taxon>
        <taxon>Arenicellales</taxon>
        <taxon>Arenicellaceae</taxon>
        <taxon>Arenicella</taxon>
    </lineage>
</organism>
<accession>A0A918RM83</accession>
<comment type="caution">
    <text evidence="2">The sequence shown here is derived from an EMBL/GenBank/DDBJ whole genome shotgun (WGS) entry which is preliminary data.</text>
</comment>
<evidence type="ECO:0008006" key="4">
    <source>
        <dbReference type="Google" id="ProtNLM"/>
    </source>
</evidence>
<keyword evidence="3" id="KW-1185">Reference proteome</keyword>
<dbReference type="Proteomes" id="UP000614811">
    <property type="component" value="Unassembled WGS sequence"/>
</dbReference>
<proteinExistence type="predicted"/>
<keyword evidence="1" id="KW-0472">Membrane</keyword>
<dbReference type="RefSeq" id="WP_189398789.1">
    <property type="nucleotide sequence ID" value="NZ_BMXA01000001.1"/>
</dbReference>
<protein>
    <recommendedName>
        <fullName evidence="4">DUF58 domain-containing protein</fullName>
    </recommendedName>
</protein>
<keyword evidence="1" id="KW-0812">Transmembrane</keyword>
<evidence type="ECO:0000313" key="2">
    <source>
        <dbReference type="EMBL" id="GHA01940.1"/>
    </source>
</evidence>
<sequence>MHEFTIGRRQLYILPTRIGWYYSLILVALFGIAVKFDNQAAFMMLFILIAVGLVAMIYTHNNVIGLSLSAQPSKSVFLGESAIFPVTLKNASGKPRSAVWLICGGFHKLCNLSADDSQQVDLKLPTIQRGYLTCDPIIISSQFPIGIFFCWTKRFFSDQRCLVYPQPLDLIALPEDGANEGQQQANPNVRVGAEDYAGMKSYQAGDRLRDIHWPSLAKTNKLVSIQYENQTNSAVNLSWFNLPSAMSIEDRLSQLCFWLIEAEKADQRYQLEMPNHTLAFDKGQNHYHACLRVLALWGDDEVSP</sequence>
<reference evidence="2" key="1">
    <citation type="journal article" date="2014" name="Int. J. Syst. Evol. Microbiol.">
        <title>Complete genome sequence of Corynebacterium casei LMG S-19264T (=DSM 44701T), isolated from a smear-ripened cheese.</title>
        <authorList>
            <consortium name="US DOE Joint Genome Institute (JGI-PGF)"/>
            <person name="Walter F."/>
            <person name="Albersmeier A."/>
            <person name="Kalinowski J."/>
            <person name="Ruckert C."/>
        </authorList>
    </citation>
    <scope>NUCLEOTIDE SEQUENCE</scope>
    <source>
        <strain evidence="2">KCTC 12711</strain>
    </source>
</reference>
<dbReference type="PANTHER" id="PTHR34351">
    <property type="entry name" value="SLR1927 PROTEIN-RELATED"/>
    <property type="match status" value="1"/>
</dbReference>
<feature type="transmembrane region" description="Helical" evidence="1">
    <location>
        <begin position="12"/>
        <end position="34"/>
    </location>
</feature>